<name>A0A223ARW7_9FIRM</name>
<reference evidence="3" key="1">
    <citation type="submission" date="2016-05" db="EMBL/GenBank/DDBJ databases">
        <authorList>
            <person name="Holder M.E."/>
            <person name="Ajami N.J."/>
            <person name="Petrosino J.F."/>
        </authorList>
    </citation>
    <scope>NUCLEOTIDE SEQUENCE [LARGE SCALE GENOMIC DNA]</scope>
    <source>
        <strain evidence="3">ATCC 700696</strain>
    </source>
</reference>
<accession>A0A223ARW7</accession>
<gene>
    <name evidence="2" type="ORF">AXF17_04095</name>
</gene>
<sequence>MNEFNILDKDSLQLKTKYVIATTMLVVGILMLVTIRTKISCVFIAASILLFYAATAKRRDRDKELGKISDMKAFEAELERAVKYFDMGLMLTDSYAVVVRPSLRVYAFDDMAKFEVGIAEDKEKALFLTDGNGGRYRIARTVTGDGNQSDFDEAYRIVKSKFTK</sequence>
<evidence type="ECO:0000256" key="1">
    <source>
        <dbReference type="SAM" id="Phobius"/>
    </source>
</evidence>
<keyword evidence="1" id="KW-0812">Transmembrane</keyword>
<dbReference type="OrthoDB" id="1985420at2"/>
<organism evidence="2 3">
    <name type="scientific">Mogibacterium pumilum</name>
    <dbReference type="NCBI Taxonomy" id="86332"/>
    <lineage>
        <taxon>Bacteria</taxon>
        <taxon>Bacillati</taxon>
        <taxon>Bacillota</taxon>
        <taxon>Clostridia</taxon>
        <taxon>Peptostreptococcales</taxon>
        <taxon>Anaerovoracaceae</taxon>
        <taxon>Mogibacterium</taxon>
    </lineage>
</organism>
<evidence type="ECO:0000313" key="3">
    <source>
        <dbReference type="Proteomes" id="UP000214689"/>
    </source>
</evidence>
<keyword evidence="1" id="KW-0472">Membrane</keyword>
<keyword evidence="3" id="KW-1185">Reference proteome</keyword>
<protein>
    <submittedName>
        <fullName evidence="2">Uncharacterized protein</fullName>
    </submittedName>
</protein>
<dbReference type="Proteomes" id="UP000214689">
    <property type="component" value="Chromosome"/>
</dbReference>
<dbReference type="EMBL" id="CP016199">
    <property type="protein sequence ID" value="ASS37713.1"/>
    <property type="molecule type" value="Genomic_DNA"/>
</dbReference>
<dbReference type="RefSeq" id="WP_094233940.1">
    <property type="nucleotide sequence ID" value="NZ_CP016199.1"/>
</dbReference>
<dbReference type="AlphaFoldDB" id="A0A223ARW7"/>
<proteinExistence type="predicted"/>
<feature type="transmembrane region" description="Helical" evidence="1">
    <location>
        <begin position="20"/>
        <end position="53"/>
    </location>
</feature>
<evidence type="ECO:0000313" key="2">
    <source>
        <dbReference type="EMBL" id="ASS37713.1"/>
    </source>
</evidence>
<keyword evidence="1" id="KW-1133">Transmembrane helix</keyword>